<dbReference type="RefSeq" id="WP_127187288.1">
    <property type="nucleotide sequence ID" value="NZ_RZNJ01000001.1"/>
</dbReference>
<evidence type="ECO:0000256" key="1">
    <source>
        <dbReference type="SAM" id="Phobius"/>
    </source>
</evidence>
<gene>
    <name evidence="2" type="ORF">EMQ25_04280</name>
</gene>
<name>A0A433XM62_9HYPH</name>
<comment type="caution">
    <text evidence="2">The sequence shown here is derived from an EMBL/GenBank/DDBJ whole genome shotgun (WGS) entry which is preliminary data.</text>
</comment>
<protein>
    <recommendedName>
        <fullName evidence="4">Copper resistance protein D domain-containing protein</fullName>
    </recommendedName>
</protein>
<evidence type="ECO:0000313" key="2">
    <source>
        <dbReference type="EMBL" id="RUT35169.1"/>
    </source>
</evidence>
<feature type="transmembrane region" description="Helical" evidence="1">
    <location>
        <begin position="121"/>
        <end position="141"/>
    </location>
</feature>
<dbReference type="Proteomes" id="UP000281547">
    <property type="component" value="Unassembled WGS sequence"/>
</dbReference>
<keyword evidence="1" id="KW-1133">Transmembrane helix</keyword>
<sequence>MDIVINLLIWAHLIALVAGGSNSVVMPMIGARLPSAPAETRAALFAMGLAMAQVGKIAMGVLLVTGPLALWLKYGGFGGMNAWFWVKMALIVVMLVSIVSGGIAFKRASGGEMAALERAELFGKVTLVAALGVVLAAIFAFG</sequence>
<dbReference type="AlphaFoldDB" id="A0A433XM62"/>
<keyword evidence="3" id="KW-1185">Reference proteome</keyword>
<accession>A0A433XM62</accession>
<keyword evidence="1" id="KW-0812">Transmembrane</keyword>
<feature type="transmembrane region" description="Helical" evidence="1">
    <location>
        <begin position="47"/>
        <end position="72"/>
    </location>
</feature>
<feature type="transmembrane region" description="Helical" evidence="1">
    <location>
        <begin position="84"/>
        <end position="105"/>
    </location>
</feature>
<evidence type="ECO:0000313" key="3">
    <source>
        <dbReference type="Proteomes" id="UP000281547"/>
    </source>
</evidence>
<dbReference type="OrthoDB" id="7950681at2"/>
<evidence type="ECO:0008006" key="4">
    <source>
        <dbReference type="Google" id="ProtNLM"/>
    </source>
</evidence>
<proteinExistence type="predicted"/>
<organism evidence="2 3">
    <name type="scientific">Arsenicitalea aurantiaca</name>
    <dbReference type="NCBI Taxonomy" id="1783274"/>
    <lineage>
        <taxon>Bacteria</taxon>
        <taxon>Pseudomonadati</taxon>
        <taxon>Pseudomonadota</taxon>
        <taxon>Alphaproteobacteria</taxon>
        <taxon>Hyphomicrobiales</taxon>
        <taxon>Devosiaceae</taxon>
        <taxon>Arsenicitalea</taxon>
    </lineage>
</organism>
<reference evidence="2 3" key="1">
    <citation type="journal article" date="2016" name="Int. J. Syst. Evol. Microbiol.">
        <title>Arsenicitalea aurantiaca gen. nov., sp. nov., a new member of the family Hyphomicrobiaceae, isolated from high-arsenic sediment.</title>
        <authorList>
            <person name="Mu Y."/>
            <person name="Zhou L."/>
            <person name="Zeng X.C."/>
            <person name="Liu L."/>
            <person name="Pan Y."/>
            <person name="Chen X."/>
            <person name="Wang J."/>
            <person name="Li S."/>
            <person name="Li W.J."/>
            <person name="Wang Y."/>
        </authorList>
    </citation>
    <scope>NUCLEOTIDE SEQUENCE [LARGE SCALE GENOMIC DNA]</scope>
    <source>
        <strain evidence="2 3">42-50</strain>
    </source>
</reference>
<dbReference type="EMBL" id="RZNJ01000001">
    <property type="protein sequence ID" value="RUT35169.1"/>
    <property type="molecule type" value="Genomic_DNA"/>
</dbReference>
<keyword evidence="1" id="KW-0472">Membrane</keyword>